<feature type="compositionally biased region" description="Low complexity" evidence="3">
    <location>
        <begin position="663"/>
        <end position="685"/>
    </location>
</feature>
<keyword evidence="6" id="KW-1185">Reference proteome</keyword>
<evidence type="ECO:0000256" key="3">
    <source>
        <dbReference type="SAM" id="MobiDB-lite"/>
    </source>
</evidence>
<gene>
    <name evidence="5" type="ORF">SAY86_005413</name>
</gene>
<evidence type="ECO:0000313" key="5">
    <source>
        <dbReference type="EMBL" id="KAK4776725.1"/>
    </source>
</evidence>
<dbReference type="AlphaFoldDB" id="A0AAN7L7W4"/>
<feature type="region of interest" description="Disordered" evidence="3">
    <location>
        <begin position="313"/>
        <end position="332"/>
    </location>
</feature>
<proteinExistence type="inferred from homology"/>
<dbReference type="PANTHER" id="PTHR12433">
    <property type="entry name" value="MEDIATOR OF RNA POLYMERASE II TRANSCRIPTION SUBUNIT 25"/>
    <property type="match status" value="1"/>
</dbReference>
<dbReference type="EMBL" id="JAXQNO010000018">
    <property type="protein sequence ID" value="KAK4776725.1"/>
    <property type="molecule type" value="Genomic_DNA"/>
</dbReference>
<dbReference type="GO" id="GO:0016592">
    <property type="term" value="C:mediator complex"/>
    <property type="evidence" value="ECO:0007669"/>
    <property type="project" value="TreeGrafter"/>
</dbReference>
<dbReference type="InterPro" id="IPR021419">
    <property type="entry name" value="Mediator_Med25_VWA"/>
</dbReference>
<organism evidence="5 6">
    <name type="scientific">Trapa natans</name>
    <name type="common">Water chestnut</name>
    <dbReference type="NCBI Taxonomy" id="22666"/>
    <lineage>
        <taxon>Eukaryota</taxon>
        <taxon>Viridiplantae</taxon>
        <taxon>Streptophyta</taxon>
        <taxon>Embryophyta</taxon>
        <taxon>Tracheophyta</taxon>
        <taxon>Spermatophyta</taxon>
        <taxon>Magnoliopsida</taxon>
        <taxon>eudicotyledons</taxon>
        <taxon>Gunneridae</taxon>
        <taxon>Pentapetalae</taxon>
        <taxon>rosids</taxon>
        <taxon>malvids</taxon>
        <taxon>Myrtales</taxon>
        <taxon>Lythraceae</taxon>
        <taxon>Trapa</taxon>
    </lineage>
</organism>
<feature type="region of interest" description="Disordered" evidence="3">
    <location>
        <begin position="848"/>
        <end position="869"/>
    </location>
</feature>
<feature type="region of interest" description="Disordered" evidence="3">
    <location>
        <begin position="661"/>
        <end position="685"/>
    </location>
</feature>
<dbReference type="Proteomes" id="UP001346149">
    <property type="component" value="Unassembled WGS sequence"/>
</dbReference>
<name>A0AAN7L7W4_TRANT</name>
<reference evidence="5 6" key="1">
    <citation type="journal article" date="2023" name="Hortic Res">
        <title>Pangenome of water caltrop reveals structural variations and asymmetric subgenome divergence after allopolyploidization.</title>
        <authorList>
            <person name="Zhang X."/>
            <person name="Chen Y."/>
            <person name="Wang L."/>
            <person name="Yuan Y."/>
            <person name="Fang M."/>
            <person name="Shi L."/>
            <person name="Lu R."/>
            <person name="Comes H.P."/>
            <person name="Ma Y."/>
            <person name="Chen Y."/>
            <person name="Huang G."/>
            <person name="Zhou Y."/>
            <person name="Zheng Z."/>
            <person name="Qiu Y."/>
        </authorList>
    </citation>
    <scope>NUCLEOTIDE SEQUENCE [LARGE SCALE GENOMIC DNA]</scope>
    <source>
        <strain evidence="5">F231</strain>
    </source>
</reference>
<protein>
    <recommendedName>
        <fullName evidence="2">Mediator of RNA polymerase II transcription subunit 25</fullName>
    </recommendedName>
</protein>
<accession>A0AAN7L7W4</accession>
<sequence length="869" mass="94384">MAEKQLIVAVEGTAAMGPYWKTVVSDYLEKIIRSFAGNDSIGQKTTSVNVELSLIMFTSHGSYSASLVQRSGWTRDVDIFLQWLLAIPFGGGGFNDAAIAEGLAEALMMFSAVPNGTQTQQTMEGKRHCILIAASNPYPLPTPIYRPKFQNLENDHIEPQAESCLSDAEAVAKSFPQGLVSLSVICPKQLPKVKAIYTSAKRFPQAPDPPVDNTRNPQFLVMISENFMEARAALSRPGISTLPSHQSTLKMDMPPVIPVTVQNQPSIRAANGSMMNRPPVSVGNGPAIVKVEPTTITSVPAPASSFPHMPRPVSQGVPTLQTSSPPSVVSQDVTANSDCTQDLKPVVSGTISQPLRPGGPANSNILNNLSQVRQVVNSAALSVGTSIGLPTISQNPMAMHMSNMISSSGMQSSVPPSSAAQNLYSISGSFPTATSSISGNSSGISQQPTGNFQGMGQGNLAGGSQMVSSGMGMNQNIMTSSGAGSGAGVGAGTGTMIPTPGVAPSGMQSLGGGNNANPGASIPLSQQSSSSLQTVQSKYVKVWEGNLSGQRQGQPVFITRLEGYRNSSASETLAANWPPTMQIVRLISQDHMNNKQYVGKADFLVFRAMNQHGFLVQLQEKKLCAVIQLPSQTLLLSVSDKAYRLIGMLFPGDMVVFKPQNNQQQQPQQMLTQQHPQMQQHQQQQLPQLQQQQQIPQLQQQQQLPQLQQQQQQQIPQLQQQQLPQLQQQQQQVPQLQQQQQVPQLQQPQMTQQQQQQQQQIPQLQQQHMTQQQQQIPQLQQQHMTQQQQQMTQLQQQQLSQIQQQQQLSQIQQQQQLQQLQQQRPQQQNVGTGMGQGYVQGPNRSQLVVPQGQMSSQVPPTMPGSGFMS</sequence>
<evidence type="ECO:0000259" key="4">
    <source>
        <dbReference type="Pfam" id="PF11265"/>
    </source>
</evidence>
<comment type="similarity">
    <text evidence="1">Belongs to the Mediator complex subunit 25 family.</text>
</comment>
<evidence type="ECO:0000256" key="1">
    <source>
        <dbReference type="ARBA" id="ARBA00009102"/>
    </source>
</evidence>
<dbReference type="PANTHER" id="PTHR12433:SF11">
    <property type="entry name" value="MEDIATOR OF RNA POLYMERASE II TRANSCRIPTION SUBUNIT 25"/>
    <property type="match status" value="1"/>
</dbReference>
<dbReference type="GO" id="GO:0045944">
    <property type="term" value="P:positive regulation of transcription by RNA polymerase II"/>
    <property type="evidence" value="ECO:0007669"/>
    <property type="project" value="TreeGrafter"/>
</dbReference>
<evidence type="ECO:0000256" key="2">
    <source>
        <dbReference type="ARBA" id="ARBA00019694"/>
    </source>
</evidence>
<feature type="compositionally biased region" description="Polar residues" evidence="3">
    <location>
        <begin position="848"/>
        <end position="859"/>
    </location>
</feature>
<dbReference type="GO" id="GO:0005667">
    <property type="term" value="C:transcription regulator complex"/>
    <property type="evidence" value="ECO:0007669"/>
    <property type="project" value="TreeGrafter"/>
</dbReference>
<dbReference type="Pfam" id="PF11265">
    <property type="entry name" value="Med25_VWA"/>
    <property type="match status" value="1"/>
</dbReference>
<comment type="caution">
    <text evidence="5">The sequence shown here is derived from an EMBL/GenBank/DDBJ whole genome shotgun (WGS) entry which is preliminary data.</text>
</comment>
<feature type="compositionally biased region" description="Polar residues" evidence="3">
    <location>
        <begin position="316"/>
        <end position="332"/>
    </location>
</feature>
<evidence type="ECO:0000313" key="6">
    <source>
        <dbReference type="Proteomes" id="UP001346149"/>
    </source>
</evidence>
<feature type="domain" description="Mediator of RNA polymerase II transcription subunit 25 von Willebrand factor type A" evidence="4">
    <location>
        <begin position="3"/>
        <end position="225"/>
    </location>
</feature>